<dbReference type="SMART" id="SM00089">
    <property type="entry name" value="PKD"/>
    <property type="match status" value="1"/>
</dbReference>
<dbReference type="InterPro" id="IPR013783">
    <property type="entry name" value="Ig-like_fold"/>
</dbReference>
<evidence type="ECO:0000313" key="2">
    <source>
        <dbReference type="EMBL" id="SVB85981.1"/>
    </source>
</evidence>
<dbReference type="InterPro" id="IPR022409">
    <property type="entry name" value="PKD/Chitinase_dom"/>
</dbReference>
<dbReference type="EMBL" id="UINC01060940">
    <property type="protein sequence ID" value="SVB85981.1"/>
    <property type="molecule type" value="Genomic_DNA"/>
</dbReference>
<organism evidence="2">
    <name type="scientific">marine metagenome</name>
    <dbReference type="NCBI Taxonomy" id="408172"/>
    <lineage>
        <taxon>unclassified sequences</taxon>
        <taxon>metagenomes</taxon>
        <taxon>ecological metagenomes</taxon>
    </lineage>
</organism>
<feature type="domain" description="PKD" evidence="1">
    <location>
        <begin position="339"/>
        <end position="411"/>
    </location>
</feature>
<dbReference type="Pfam" id="PF18911">
    <property type="entry name" value="PKD_4"/>
    <property type="match status" value="2"/>
</dbReference>
<accession>A0A382HHJ5</accession>
<feature type="non-terminal residue" evidence="2">
    <location>
        <position position="1"/>
    </location>
</feature>
<dbReference type="Gene3D" id="2.60.40.10">
    <property type="entry name" value="Immunoglobulins"/>
    <property type="match status" value="3"/>
</dbReference>
<evidence type="ECO:0000259" key="1">
    <source>
        <dbReference type="PROSITE" id="PS50093"/>
    </source>
</evidence>
<dbReference type="InterPro" id="IPR035986">
    <property type="entry name" value="PKD_dom_sf"/>
</dbReference>
<dbReference type="SUPFAM" id="SSF49299">
    <property type="entry name" value="PKD domain"/>
    <property type="match status" value="1"/>
</dbReference>
<dbReference type="CDD" id="cd00146">
    <property type="entry name" value="PKD"/>
    <property type="match status" value="1"/>
</dbReference>
<proteinExistence type="predicted"/>
<name>A0A382HHJ5_9ZZZZ</name>
<protein>
    <recommendedName>
        <fullName evidence="1">PKD domain-containing protein</fullName>
    </recommendedName>
</protein>
<sequence length="469" mass="50364">SDSYWVSGTVTADDIPVSGATVSLISYDCSCWSYAKEDSWWGYDDVGYTWTTTTNETGYYQITDLSYPDGGLFGMRVESADHYTVNLPAVNTNFEVDFTLENITADNNQNINVKNPSGDIIDDATVFMYEEANSTWTDAVKFGGATYILSPNTGNTVFVYAYHEDYEPAVVKLSNISGSSSFEMIVGENILADDDVIYIPSTPAFGSQSDFPMIHDRIMKLNIGPTAKITSNSDDYVVTEGGEINFSASGSYSVVGIASYDWGGDNTAVDFSSTFAFSGNPNVVTLTVTDNFDFTDIVTVNVTADADDPVASFTSIVKASVSDNGTEANETNVFEDINTVVFNASESSDVTSSVSSYSWDFGDDNTDTGKIVSHIFDNPGTFEVVLTVADGAGNTANTSSSVIVQDITSPSANFNWSYVDSEGTTIEMAAVEGKEISFNAGNSNDNSGGVLTYTWDFSDGISKEGKEVT</sequence>
<gene>
    <name evidence="2" type="ORF">METZ01_LOCUS238835</name>
</gene>
<reference evidence="2" key="1">
    <citation type="submission" date="2018-05" db="EMBL/GenBank/DDBJ databases">
        <authorList>
            <person name="Lanie J.A."/>
            <person name="Ng W.-L."/>
            <person name="Kazmierczak K.M."/>
            <person name="Andrzejewski T.M."/>
            <person name="Davidsen T.M."/>
            <person name="Wayne K.J."/>
            <person name="Tettelin H."/>
            <person name="Glass J.I."/>
            <person name="Rusch D."/>
            <person name="Podicherti R."/>
            <person name="Tsui H.-C.T."/>
            <person name="Winkler M.E."/>
        </authorList>
    </citation>
    <scope>NUCLEOTIDE SEQUENCE</scope>
</reference>
<dbReference type="PROSITE" id="PS50093">
    <property type="entry name" value="PKD"/>
    <property type="match status" value="1"/>
</dbReference>
<feature type="non-terminal residue" evidence="2">
    <location>
        <position position="469"/>
    </location>
</feature>
<dbReference type="InterPro" id="IPR000601">
    <property type="entry name" value="PKD_dom"/>
</dbReference>
<dbReference type="AlphaFoldDB" id="A0A382HHJ5"/>